<accession>A0A816XSX3</accession>
<proteinExistence type="predicted"/>
<reference evidence="2" key="1">
    <citation type="submission" date="2021-01" db="EMBL/GenBank/DDBJ databases">
        <authorList>
            <consortium name="Genoscope - CEA"/>
            <person name="William W."/>
        </authorList>
    </citation>
    <scope>NUCLEOTIDE SEQUENCE</scope>
</reference>
<name>A0A816XSX3_BRANA</name>
<feature type="region of interest" description="Disordered" evidence="1">
    <location>
        <begin position="34"/>
        <end position="67"/>
    </location>
</feature>
<organism evidence="2">
    <name type="scientific">Brassica napus</name>
    <name type="common">Rape</name>
    <dbReference type="NCBI Taxonomy" id="3708"/>
    <lineage>
        <taxon>Eukaryota</taxon>
        <taxon>Viridiplantae</taxon>
        <taxon>Streptophyta</taxon>
        <taxon>Embryophyta</taxon>
        <taxon>Tracheophyta</taxon>
        <taxon>Spermatophyta</taxon>
        <taxon>Magnoliopsida</taxon>
        <taxon>eudicotyledons</taxon>
        <taxon>Gunneridae</taxon>
        <taxon>Pentapetalae</taxon>
        <taxon>rosids</taxon>
        <taxon>malvids</taxon>
        <taxon>Brassicales</taxon>
        <taxon>Brassicaceae</taxon>
        <taxon>Brassiceae</taxon>
        <taxon>Brassica</taxon>
    </lineage>
</organism>
<protein>
    <submittedName>
        <fullName evidence="2">(rape) hypothetical protein</fullName>
    </submittedName>
</protein>
<gene>
    <name evidence="2" type="ORF">DARMORV10_A01P21600.1</name>
</gene>
<sequence>MQKVKAHDEAEQMAAAEKVTLRRSKTLMIVEAELKRSDPPTFEDEPGILGDPTAEADPTAKSDGPSA</sequence>
<dbReference type="Proteomes" id="UP001295469">
    <property type="component" value="Chromosome A01"/>
</dbReference>
<evidence type="ECO:0000313" key="2">
    <source>
        <dbReference type="EMBL" id="CAF2150911.1"/>
    </source>
</evidence>
<evidence type="ECO:0000256" key="1">
    <source>
        <dbReference type="SAM" id="MobiDB-lite"/>
    </source>
</evidence>
<dbReference type="AlphaFoldDB" id="A0A816XSX3"/>
<dbReference type="EMBL" id="HG994355">
    <property type="protein sequence ID" value="CAF2150911.1"/>
    <property type="molecule type" value="Genomic_DNA"/>
</dbReference>